<accession>A0A9N9G0Y9</accession>
<dbReference type="EMBL" id="CAJVPP010001759">
    <property type="protein sequence ID" value="CAG8571709.1"/>
    <property type="molecule type" value="Genomic_DNA"/>
</dbReference>
<gene>
    <name evidence="2" type="ORF">FMOSSE_LOCUS7488</name>
</gene>
<dbReference type="AlphaFoldDB" id="A0A9N9G0Y9"/>
<evidence type="ECO:0000256" key="1">
    <source>
        <dbReference type="SAM" id="MobiDB-lite"/>
    </source>
</evidence>
<evidence type="ECO:0000313" key="3">
    <source>
        <dbReference type="Proteomes" id="UP000789375"/>
    </source>
</evidence>
<feature type="region of interest" description="Disordered" evidence="1">
    <location>
        <begin position="1"/>
        <end position="24"/>
    </location>
</feature>
<name>A0A9N9G0Y9_FUNMO</name>
<protein>
    <submittedName>
        <fullName evidence="2">11600_t:CDS:1</fullName>
    </submittedName>
</protein>
<feature type="compositionally biased region" description="Polar residues" evidence="1">
    <location>
        <begin position="11"/>
        <end position="24"/>
    </location>
</feature>
<keyword evidence="3" id="KW-1185">Reference proteome</keyword>
<feature type="non-terminal residue" evidence="2">
    <location>
        <position position="43"/>
    </location>
</feature>
<organism evidence="2 3">
    <name type="scientific">Funneliformis mosseae</name>
    <name type="common">Endomycorrhizal fungus</name>
    <name type="synonym">Glomus mosseae</name>
    <dbReference type="NCBI Taxonomy" id="27381"/>
    <lineage>
        <taxon>Eukaryota</taxon>
        <taxon>Fungi</taxon>
        <taxon>Fungi incertae sedis</taxon>
        <taxon>Mucoromycota</taxon>
        <taxon>Glomeromycotina</taxon>
        <taxon>Glomeromycetes</taxon>
        <taxon>Glomerales</taxon>
        <taxon>Glomeraceae</taxon>
        <taxon>Funneliformis</taxon>
    </lineage>
</organism>
<evidence type="ECO:0000313" key="2">
    <source>
        <dbReference type="EMBL" id="CAG8571709.1"/>
    </source>
</evidence>
<dbReference type="Proteomes" id="UP000789375">
    <property type="component" value="Unassembled WGS sequence"/>
</dbReference>
<reference evidence="2" key="1">
    <citation type="submission" date="2021-06" db="EMBL/GenBank/DDBJ databases">
        <authorList>
            <person name="Kallberg Y."/>
            <person name="Tangrot J."/>
            <person name="Rosling A."/>
        </authorList>
    </citation>
    <scope>NUCLEOTIDE SEQUENCE</scope>
    <source>
        <strain evidence="2">87-6 pot B 2015</strain>
    </source>
</reference>
<proteinExistence type="predicted"/>
<comment type="caution">
    <text evidence="2">The sequence shown here is derived from an EMBL/GenBank/DDBJ whole genome shotgun (WGS) entry which is preliminary data.</text>
</comment>
<sequence length="43" mass="4697">GGGNKVFKEAMSSTFPSDTTSETISKLEKDRTAFLDPWTSELS</sequence>